<accession>A0A4P2QZP9</accession>
<dbReference type="GO" id="GO:0005886">
    <property type="term" value="C:plasma membrane"/>
    <property type="evidence" value="ECO:0007669"/>
    <property type="project" value="UniProtKB-SubCell"/>
</dbReference>
<dbReference type="InterPro" id="IPR016181">
    <property type="entry name" value="Acyl_CoA_acyltransferase"/>
</dbReference>
<name>A0A4P2QZP9_SORCE</name>
<evidence type="ECO:0000259" key="8">
    <source>
        <dbReference type="Pfam" id="PF09924"/>
    </source>
</evidence>
<dbReference type="AlphaFoldDB" id="A0A4P2QZP9"/>
<dbReference type="RefSeq" id="WP_237244322.1">
    <property type="nucleotide sequence ID" value="NZ_CP012672.1"/>
</dbReference>
<dbReference type="SUPFAM" id="SSF55729">
    <property type="entry name" value="Acyl-CoA N-acyltransferases (Nat)"/>
    <property type="match status" value="1"/>
</dbReference>
<keyword evidence="5 7" id="KW-0472">Membrane</keyword>
<evidence type="ECO:0000256" key="4">
    <source>
        <dbReference type="ARBA" id="ARBA00022989"/>
    </source>
</evidence>
<dbReference type="InterPro" id="IPR024320">
    <property type="entry name" value="LPG_synthase_C"/>
</dbReference>
<keyword evidence="3 7" id="KW-0812">Transmembrane</keyword>
<gene>
    <name evidence="9" type="ORF">SOCE836_072610</name>
</gene>
<protein>
    <recommendedName>
        <fullName evidence="8">Phosphatidylglycerol lysyltransferase C-terminal domain-containing protein</fullName>
    </recommendedName>
</protein>
<keyword evidence="2" id="KW-1003">Cell membrane</keyword>
<sequence>MPPLNHGPDRERVLALLKRHGWNATSFQTLESDFRYWFHGEDACVAYVDTGGAWVAAGAPIAAAERLAEVARAFVEAAATAGRRACLFGAEARLSERVPWSAMLIGEQPVWDPARWGDVLRSSRRLREQLRRARAKGVVARAVSPGEIEDAESPLRREVERLMARWASSRPMAPMGFLVQLEPFSFAGERRYVVAEAGGAVVGFLAAVPVYARRGLFLEDLLRDPSAPNGTTELLVDQAMRTAAAEECVYVTLGLAPLAGPVRRGLRAAQRLGARLYDFQGLYAFKAKLRPDSWVPIYLVYPPGGHGLVAIYDALAAFARGGLLRFGLATLLRGPAVVFEVLGWLLIPWTALLALAPAERWFPSPAVKWAWVAFDVCLAPAMLRLSQRHGQTLSLVLAGLVTCDAALTLAQALLFNLPRARGAFELAVVGVAVAAPAVAAVLLWSARMHRPKRLVLAAPRRSRRDEARRGPPPQIRGPSSSSTVHSR</sequence>
<evidence type="ECO:0000313" key="10">
    <source>
        <dbReference type="Proteomes" id="UP000295497"/>
    </source>
</evidence>
<keyword evidence="4 7" id="KW-1133">Transmembrane helix</keyword>
<feature type="transmembrane region" description="Helical" evidence="7">
    <location>
        <begin position="331"/>
        <end position="354"/>
    </location>
</feature>
<dbReference type="Pfam" id="PF09924">
    <property type="entry name" value="LPG_synthase_C"/>
    <property type="match status" value="1"/>
</dbReference>
<dbReference type="InterPro" id="IPR051211">
    <property type="entry name" value="PG_lysyltransferase"/>
</dbReference>
<dbReference type="EMBL" id="CP012672">
    <property type="protein sequence ID" value="AUX35073.1"/>
    <property type="molecule type" value="Genomic_DNA"/>
</dbReference>
<evidence type="ECO:0000313" key="9">
    <source>
        <dbReference type="EMBL" id="AUX35073.1"/>
    </source>
</evidence>
<evidence type="ECO:0000256" key="6">
    <source>
        <dbReference type="SAM" id="MobiDB-lite"/>
    </source>
</evidence>
<reference evidence="9 10" key="1">
    <citation type="submission" date="2015-09" db="EMBL/GenBank/DDBJ databases">
        <title>Sorangium comparison.</title>
        <authorList>
            <person name="Zaburannyi N."/>
            <person name="Bunk B."/>
            <person name="Overmann J."/>
            <person name="Mueller R."/>
        </authorList>
    </citation>
    <scope>NUCLEOTIDE SEQUENCE [LARGE SCALE GENOMIC DNA]</scope>
    <source>
        <strain evidence="9 10">So ce836</strain>
    </source>
</reference>
<evidence type="ECO:0000256" key="5">
    <source>
        <dbReference type="ARBA" id="ARBA00023136"/>
    </source>
</evidence>
<dbReference type="PANTHER" id="PTHR34697">
    <property type="entry name" value="PHOSPHATIDYLGLYCEROL LYSYLTRANSFERASE"/>
    <property type="match status" value="1"/>
</dbReference>
<feature type="transmembrane region" description="Helical" evidence="7">
    <location>
        <begin position="395"/>
        <end position="417"/>
    </location>
</feature>
<dbReference type="PANTHER" id="PTHR34697:SF2">
    <property type="entry name" value="PHOSPHATIDYLGLYCEROL LYSYLTRANSFERASE"/>
    <property type="match status" value="1"/>
</dbReference>
<dbReference type="GO" id="GO:0055091">
    <property type="term" value="P:phospholipid homeostasis"/>
    <property type="evidence" value="ECO:0007669"/>
    <property type="project" value="TreeGrafter"/>
</dbReference>
<evidence type="ECO:0000256" key="3">
    <source>
        <dbReference type="ARBA" id="ARBA00022692"/>
    </source>
</evidence>
<feature type="compositionally biased region" description="Polar residues" evidence="6">
    <location>
        <begin position="477"/>
        <end position="487"/>
    </location>
</feature>
<evidence type="ECO:0000256" key="1">
    <source>
        <dbReference type="ARBA" id="ARBA00004651"/>
    </source>
</evidence>
<dbReference type="Proteomes" id="UP000295497">
    <property type="component" value="Chromosome"/>
</dbReference>
<comment type="subcellular location">
    <subcellularLocation>
        <location evidence="1">Cell membrane</location>
        <topology evidence="1">Multi-pass membrane protein</topology>
    </subcellularLocation>
</comment>
<proteinExistence type="predicted"/>
<feature type="transmembrane region" description="Helical" evidence="7">
    <location>
        <begin position="423"/>
        <end position="444"/>
    </location>
</feature>
<feature type="domain" description="Phosphatidylglycerol lysyltransferase C-terminal" evidence="8">
    <location>
        <begin position="15"/>
        <end position="301"/>
    </location>
</feature>
<dbReference type="GO" id="GO:0016755">
    <property type="term" value="F:aminoacyltransferase activity"/>
    <property type="evidence" value="ECO:0007669"/>
    <property type="project" value="TreeGrafter"/>
</dbReference>
<organism evidence="9 10">
    <name type="scientific">Sorangium cellulosum</name>
    <name type="common">Polyangium cellulosum</name>
    <dbReference type="NCBI Taxonomy" id="56"/>
    <lineage>
        <taxon>Bacteria</taxon>
        <taxon>Pseudomonadati</taxon>
        <taxon>Myxococcota</taxon>
        <taxon>Polyangia</taxon>
        <taxon>Polyangiales</taxon>
        <taxon>Polyangiaceae</taxon>
        <taxon>Sorangium</taxon>
    </lineage>
</organism>
<evidence type="ECO:0000256" key="7">
    <source>
        <dbReference type="SAM" id="Phobius"/>
    </source>
</evidence>
<evidence type="ECO:0000256" key="2">
    <source>
        <dbReference type="ARBA" id="ARBA00022475"/>
    </source>
</evidence>
<feature type="region of interest" description="Disordered" evidence="6">
    <location>
        <begin position="455"/>
        <end position="487"/>
    </location>
</feature>